<evidence type="ECO:0000313" key="2">
    <source>
        <dbReference type="Proteomes" id="UP001642483"/>
    </source>
</evidence>
<comment type="caution">
    <text evidence="1">The sequence shown here is derived from an EMBL/GenBank/DDBJ whole genome shotgun (WGS) entry which is preliminary data.</text>
</comment>
<sequence>MDAIKKILLHEKRHIVYLNLLLVSYERICIKENTMLLLIISNKNGNVYAIKLASSTHLLSDAFHDVMNRFDMSTWLVLAFLTTTVAAPFYENDKISEAVGLRKGTS</sequence>
<gene>
    <name evidence="1" type="ORF">CVLEPA_LOCUS30439</name>
</gene>
<reference evidence="1 2" key="1">
    <citation type="submission" date="2024-02" db="EMBL/GenBank/DDBJ databases">
        <authorList>
            <person name="Daric V."/>
            <person name="Darras S."/>
        </authorList>
    </citation>
    <scope>NUCLEOTIDE SEQUENCE [LARGE SCALE GENOMIC DNA]</scope>
</reference>
<protein>
    <submittedName>
        <fullName evidence="1">Uncharacterized protein</fullName>
    </submittedName>
</protein>
<name>A0ABP0H1R8_CLALP</name>
<evidence type="ECO:0000313" key="1">
    <source>
        <dbReference type="EMBL" id="CAK8697171.1"/>
    </source>
</evidence>
<accession>A0ABP0H1R8</accession>
<dbReference type="Proteomes" id="UP001642483">
    <property type="component" value="Unassembled WGS sequence"/>
</dbReference>
<dbReference type="EMBL" id="CAWYQH010000163">
    <property type="protein sequence ID" value="CAK8697171.1"/>
    <property type="molecule type" value="Genomic_DNA"/>
</dbReference>
<keyword evidence="2" id="KW-1185">Reference proteome</keyword>
<proteinExistence type="predicted"/>
<organism evidence="1 2">
    <name type="scientific">Clavelina lepadiformis</name>
    <name type="common">Light-bulb sea squirt</name>
    <name type="synonym">Ascidia lepadiformis</name>
    <dbReference type="NCBI Taxonomy" id="159417"/>
    <lineage>
        <taxon>Eukaryota</taxon>
        <taxon>Metazoa</taxon>
        <taxon>Chordata</taxon>
        <taxon>Tunicata</taxon>
        <taxon>Ascidiacea</taxon>
        <taxon>Aplousobranchia</taxon>
        <taxon>Clavelinidae</taxon>
        <taxon>Clavelina</taxon>
    </lineage>
</organism>